<accession>A0ABP7FAT6</accession>
<name>A0ABP7FAT6_9ACTN</name>
<sequence length="59" mass="6597">MIDIEIGQSFLPAFQLTETAHLERQMVTTGVPRIEHRVEVILVLGETKDHPARVTTLGT</sequence>
<evidence type="ECO:0000313" key="1">
    <source>
        <dbReference type="EMBL" id="GAA3735181.1"/>
    </source>
</evidence>
<gene>
    <name evidence="1" type="ORF">GCM10022402_14230</name>
</gene>
<comment type="caution">
    <text evidence="1">The sequence shown here is derived from an EMBL/GenBank/DDBJ whole genome shotgun (WGS) entry which is preliminary data.</text>
</comment>
<organism evidence="1 2">
    <name type="scientific">Salinactinospora qingdaonensis</name>
    <dbReference type="NCBI Taxonomy" id="702744"/>
    <lineage>
        <taxon>Bacteria</taxon>
        <taxon>Bacillati</taxon>
        <taxon>Actinomycetota</taxon>
        <taxon>Actinomycetes</taxon>
        <taxon>Streptosporangiales</taxon>
        <taxon>Nocardiopsidaceae</taxon>
        <taxon>Salinactinospora</taxon>
    </lineage>
</organism>
<protein>
    <submittedName>
        <fullName evidence="1">Uncharacterized protein</fullName>
    </submittedName>
</protein>
<keyword evidence="2" id="KW-1185">Reference proteome</keyword>
<dbReference type="EMBL" id="BAABDD010000005">
    <property type="protein sequence ID" value="GAA3735181.1"/>
    <property type="molecule type" value="Genomic_DNA"/>
</dbReference>
<dbReference type="Proteomes" id="UP001500908">
    <property type="component" value="Unassembled WGS sequence"/>
</dbReference>
<evidence type="ECO:0000313" key="2">
    <source>
        <dbReference type="Proteomes" id="UP001500908"/>
    </source>
</evidence>
<proteinExistence type="predicted"/>
<reference evidence="2" key="1">
    <citation type="journal article" date="2019" name="Int. J. Syst. Evol. Microbiol.">
        <title>The Global Catalogue of Microorganisms (GCM) 10K type strain sequencing project: providing services to taxonomists for standard genome sequencing and annotation.</title>
        <authorList>
            <consortium name="The Broad Institute Genomics Platform"/>
            <consortium name="The Broad Institute Genome Sequencing Center for Infectious Disease"/>
            <person name="Wu L."/>
            <person name="Ma J."/>
        </authorList>
    </citation>
    <scope>NUCLEOTIDE SEQUENCE [LARGE SCALE GENOMIC DNA]</scope>
    <source>
        <strain evidence="2">JCM 17137</strain>
    </source>
</reference>